<feature type="region of interest" description="Disordered" evidence="2">
    <location>
        <begin position="478"/>
        <end position="523"/>
    </location>
</feature>
<feature type="region of interest" description="Disordered" evidence="2">
    <location>
        <begin position="312"/>
        <end position="408"/>
    </location>
</feature>
<protein>
    <submittedName>
        <fullName evidence="3">Uncharacterized protein</fullName>
    </submittedName>
</protein>
<feature type="region of interest" description="Disordered" evidence="2">
    <location>
        <begin position="230"/>
        <end position="250"/>
    </location>
</feature>
<proteinExistence type="predicted"/>
<feature type="region of interest" description="Disordered" evidence="2">
    <location>
        <begin position="284"/>
        <end position="303"/>
    </location>
</feature>
<feature type="region of interest" description="Disordered" evidence="2">
    <location>
        <begin position="550"/>
        <end position="569"/>
    </location>
</feature>
<feature type="compositionally biased region" description="Polar residues" evidence="2">
    <location>
        <begin position="550"/>
        <end position="566"/>
    </location>
</feature>
<feature type="region of interest" description="Disordered" evidence="2">
    <location>
        <begin position="420"/>
        <end position="457"/>
    </location>
</feature>
<feature type="region of interest" description="Disordered" evidence="2">
    <location>
        <begin position="16"/>
        <end position="107"/>
    </location>
</feature>
<reference evidence="3" key="1">
    <citation type="submission" date="2021-01" db="EMBL/GenBank/DDBJ databases">
        <authorList>
            <person name="Corre E."/>
            <person name="Pelletier E."/>
            <person name="Niang G."/>
            <person name="Scheremetjew M."/>
            <person name="Finn R."/>
            <person name="Kale V."/>
            <person name="Holt S."/>
            <person name="Cochrane G."/>
            <person name="Meng A."/>
            <person name="Brown T."/>
            <person name="Cohen L."/>
        </authorList>
    </citation>
    <scope>NUCLEOTIDE SEQUENCE</scope>
    <source>
        <strain evidence="3">308</strain>
    </source>
</reference>
<organism evidence="3">
    <name type="scientific">Corethron hystrix</name>
    <dbReference type="NCBI Taxonomy" id="216773"/>
    <lineage>
        <taxon>Eukaryota</taxon>
        <taxon>Sar</taxon>
        <taxon>Stramenopiles</taxon>
        <taxon>Ochrophyta</taxon>
        <taxon>Bacillariophyta</taxon>
        <taxon>Coscinodiscophyceae</taxon>
        <taxon>Corethrophycidae</taxon>
        <taxon>Corethrales</taxon>
        <taxon>Corethraceae</taxon>
        <taxon>Corethron</taxon>
    </lineage>
</organism>
<evidence type="ECO:0000313" key="3">
    <source>
        <dbReference type="EMBL" id="CAD8879398.1"/>
    </source>
</evidence>
<feature type="compositionally biased region" description="Polar residues" evidence="2">
    <location>
        <begin position="314"/>
        <end position="323"/>
    </location>
</feature>
<feature type="compositionally biased region" description="Basic and acidic residues" evidence="2">
    <location>
        <begin position="169"/>
        <end position="185"/>
    </location>
</feature>
<gene>
    <name evidence="3" type="ORF">CHYS00102_LOCUS6582</name>
</gene>
<feature type="compositionally biased region" description="Basic and acidic residues" evidence="2">
    <location>
        <begin position="48"/>
        <end position="98"/>
    </location>
</feature>
<feature type="coiled-coil region" evidence="1">
    <location>
        <begin position="1023"/>
        <end position="1075"/>
    </location>
</feature>
<evidence type="ECO:0000256" key="2">
    <source>
        <dbReference type="SAM" id="MobiDB-lite"/>
    </source>
</evidence>
<feature type="region of interest" description="Disordered" evidence="2">
    <location>
        <begin position="142"/>
        <end position="215"/>
    </location>
</feature>
<keyword evidence="1" id="KW-0175">Coiled coil</keyword>
<feature type="compositionally biased region" description="Basic and acidic residues" evidence="2">
    <location>
        <begin position="16"/>
        <end position="27"/>
    </location>
</feature>
<feature type="compositionally biased region" description="Basic and acidic residues" evidence="2">
    <location>
        <begin position="380"/>
        <end position="397"/>
    </location>
</feature>
<name>A0A7S1B9L4_9STRA</name>
<accession>A0A7S1B9L4</accession>
<feature type="coiled-coil region" evidence="1">
    <location>
        <begin position="1166"/>
        <end position="1290"/>
    </location>
</feature>
<feature type="compositionally biased region" description="Basic and acidic residues" evidence="2">
    <location>
        <begin position="193"/>
        <end position="215"/>
    </location>
</feature>
<feature type="compositionally biased region" description="Basic and acidic residues" evidence="2">
    <location>
        <begin position="334"/>
        <end position="343"/>
    </location>
</feature>
<feature type="compositionally biased region" description="Polar residues" evidence="2">
    <location>
        <begin position="370"/>
        <end position="379"/>
    </location>
</feature>
<evidence type="ECO:0000256" key="1">
    <source>
        <dbReference type="SAM" id="Coils"/>
    </source>
</evidence>
<feature type="compositionally biased region" description="Polar residues" evidence="2">
    <location>
        <begin position="504"/>
        <end position="523"/>
    </location>
</feature>
<sequence>MDDAIFEGRQIASKEFKIKENEHDEKPKKRNGSLEVEVYQKHVGGGKSKLETNLKENKLNKEKLTNERELKEKSSRKDEEIRIRNRNTREESFQDKPTKGGATCNKPMEEEFTQEVVKGSHGKEECIESKRGVFKNQELTIEEPTSGKWRTKGFMKDDSATDQSTTDKPSIDESTKDENTIDKSSKNGFGIDKFTEDESTKEELTKKESTEKKPIEEELAEKAFIKGVFTKEEPRKEKSNKNETHTIERIPKEEIRREKIKILLNEEPKNIISREELESDNIANYEHGRTNTTIQEDQESLPYVQDRVEKINQFEHSYNNTFPPSDGSGAGPSNEEKKRDEPLLCRLPSDETTPSHTTVDDCTDAPPSLSPLTNTATIKNSKEEESNTNDKKTEHKSPASKKHKADQLRVTATGAAQAMFGHLRAGTGNNNSTEPMVKKSESMEDEGNSKPTSQVSVSTSSTFLGAASKSAQIFLGKLTQGHGGDNDENDASTTDAKKEERHQSGTTIVTGQKHVSSSLDAHSTSPSALVSTIQGDCWAKSKQTLLTHQAVSSISSNSHTKGSPKNQRLRRHTISSNHSLPSKHPLANLFVRTGVGYCPVDLKYPSVSSPRSGPATSLPAVPVTNNSILEVRLTQDISLPMGSVVQWYISVSSSGSSSSSFQRKKWRILQHATQFSFQPSAVHVGRKLKCIVTFPPKMLENMDKMRSKLPKNFPDIEHHLGQTQNCEMNSVVSADPALFSAALHGFSSGAGLFTYGRMMGRGNANGRAFRIILERMGWGSNSTSLLSLVEVFAKGKEAPWIERVEGVQASLADASHPRHFELVFQKEHEVPTSVLTDNYGLELEAPQRMTRETFLLGLGVANSNLNRNQEEGAMINCFSDLFPDKEDEEEDYVIKNGVDGSNDELNRKESIVLSGGTEGDFKVEKEVVTNVISSTYGASKITNNLSKKSCNEIEESAALKQEFTVKMQHLEKSFLQQQQLNAVKDAEVVNLKKALEASEKKWRQSVESHIGTQDELVKCSRMLRLTEKRIDTFESTIVRLKNDHSERLMTMDNKISTQQSQISKQQKVIKSLQNEKAVLYAKVEVKDSKLIDHVEKIKFWGKETANQKEKILGLDGTIAHLRKEMEKKDLDLKGFMQLKEDAVVMNKTIVELKEDKSIGLKAQQELDVLMGKHVELTETYQKQENEISQLNSLFQEGEEKIKTLQSTVTTYDTIISRLKQHNHNLQIQRNNLRCKSDSLSKEIGRICRNGKSIQEIEQILREHDILKSELSRLRSDHKTLQAELNKLTAAHDDVLSASTRAGIDGDTIIALQRTAELERVVTDLTEYVGAKDMQLETLKEINRTLTEEGRLLREHGGHAVVGLGNNDI</sequence>
<dbReference type="EMBL" id="HBFR01009093">
    <property type="protein sequence ID" value="CAD8879398.1"/>
    <property type="molecule type" value="Transcribed_RNA"/>
</dbReference>